<feature type="compositionally biased region" description="Polar residues" evidence="1">
    <location>
        <begin position="464"/>
        <end position="479"/>
    </location>
</feature>
<dbReference type="AlphaFoldDB" id="A0A8K0WS04"/>
<organism evidence="4 5">
    <name type="scientific">Stachybotrys elegans</name>
    <dbReference type="NCBI Taxonomy" id="80388"/>
    <lineage>
        <taxon>Eukaryota</taxon>
        <taxon>Fungi</taxon>
        <taxon>Dikarya</taxon>
        <taxon>Ascomycota</taxon>
        <taxon>Pezizomycotina</taxon>
        <taxon>Sordariomycetes</taxon>
        <taxon>Hypocreomycetidae</taxon>
        <taxon>Hypocreales</taxon>
        <taxon>Stachybotryaceae</taxon>
        <taxon>Stachybotrys</taxon>
    </lineage>
</organism>
<dbReference type="PROSITE" id="PS51767">
    <property type="entry name" value="PEPTIDASE_A1"/>
    <property type="match status" value="1"/>
</dbReference>
<name>A0A8K0WS04_9HYPO</name>
<feature type="chain" id="PRO_5035468601" evidence="2">
    <location>
        <begin position="22"/>
        <end position="479"/>
    </location>
</feature>
<sequence length="479" mass="51976">MPSKYPFRSALVLSAASLTLADHEPQAIRWATTPVGPDGPWNAVEVRVGSGEQRMALVPGGDWQTSVVTSDYCSFNASVSHCSAGTYSKDEAIENDLNGIRFEPRPNSLEEGVQIEGRNSRMFMDEFDLGFDGGVIPNVSMTLTESQFRVYPNGDWYPMFTGCLSLGAIDPQQHYDDIYTNIIPWYLAANQTIPSSSFGLHIGSAVGGTEVSGSLMFGGYDPDRVLGHVLGFDGVFTGRIPLRRLRIEVVQGASPFDFDTGEDLLEGDPLVVRLDACSPYLSLPMATCENLASRLPLNYDTGLGLYLWDTSDQTYRNIMHSGSVLAFTLGERGSEVTINVPFQHLNLTLEPPLVDAPVSYFPCYTGDVAVPVLGRAFLQDAFVGGNLESERWWLAQAPGPLLPDASEISSIEWYDLGIEGSGIDWAATWSEVWTALDELNQELQDDGNRTTPSSNGTTLGGGQTSNSEDGNGMTTGDCN</sequence>
<dbReference type="Proteomes" id="UP000813444">
    <property type="component" value="Unassembled WGS sequence"/>
</dbReference>
<keyword evidence="2" id="KW-0732">Signal</keyword>
<reference evidence="4" key="1">
    <citation type="journal article" date="2021" name="Nat. Commun.">
        <title>Genetic determinants of endophytism in the Arabidopsis root mycobiome.</title>
        <authorList>
            <person name="Mesny F."/>
            <person name="Miyauchi S."/>
            <person name="Thiergart T."/>
            <person name="Pickel B."/>
            <person name="Atanasova L."/>
            <person name="Karlsson M."/>
            <person name="Huettel B."/>
            <person name="Barry K.W."/>
            <person name="Haridas S."/>
            <person name="Chen C."/>
            <person name="Bauer D."/>
            <person name="Andreopoulos W."/>
            <person name="Pangilinan J."/>
            <person name="LaButti K."/>
            <person name="Riley R."/>
            <person name="Lipzen A."/>
            <person name="Clum A."/>
            <person name="Drula E."/>
            <person name="Henrissat B."/>
            <person name="Kohler A."/>
            <person name="Grigoriev I.V."/>
            <person name="Martin F.M."/>
            <person name="Hacquard S."/>
        </authorList>
    </citation>
    <scope>NUCLEOTIDE SEQUENCE</scope>
    <source>
        <strain evidence="4">MPI-CAGE-CH-0235</strain>
    </source>
</reference>
<dbReference type="OrthoDB" id="4074350at2759"/>
<gene>
    <name evidence="4" type="ORF">B0I35DRAFT_479905</name>
</gene>
<accession>A0A8K0WS04</accession>
<proteinExistence type="predicted"/>
<evidence type="ECO:0000256" key="1">
    <source>
        <dbReference type="SAM" id="MobiDB-lite"/>
    </source>
</evidence>
<dbReference type="InterPro" id="IPR033121">
    <property type="entry name" value="PEPTIDASE_A1"/>
</dbReference>
<dbReference type="Gene3D" id="2.40.70.10">
    <property type="entry name" value="Acid Proteases"/>
    <property type="match status" value="2"/>
</dbReference>
<evidence type="ECO:0000259" key="3">
    <source>
        <dbReference type="PROSITE" id="PS51767"/>
    </source>
</evidence>
<dbReference type="SUPFAM" id="SSF50630">
    <property type="entry name" value="Acid proteases"/>
    <property type="match status" value="1"/>
</dbReference>
<dbReference type="InterPro" id="IPR021109">
    <property type="entry name" value="Peptidase_aspartic_dom_sf"/>
</dbReference>
<feature type="region of interest" description="Disordered" evidence="1">
    <location>
        <begin position="444"/>
        <end position="479"/>
    </location>
</feature>
<feature type="domain" description="Peptidase A1" evidence="3">
    <location>
        <begin position="42"/>
        <end position="395"/>
    </location>
</feature>
<evidence type="ECO:0000256" key="2">
    <source>
        <dbReference type="SAM" id="SignalP"/>
    </source>
</evidence>
<evidence type="ECO:0000313" key="4">
    <source>
        <dbReference type="EMBL" id="KAH7317133.1"/>
    </source>
</evidence>
<evidence type="ECO:0000313" key="5">
    <source>
        <dbReference type="Proteomes" id="UP000813444"/>
    </source>
</evidence>
<feature type="signal peptide" evidence="2">
    <location>
        <begin position="1"/>
        <end position="21"/>
    </location>
</feature>
<keyword evidence="5" id="KW-1185">Reference proteome</keyword>
<protein>
    <submittedName>
        <fullName evidence="4">Aspartic peptidase domain-containing protein</fullName>
    </submittedName>
</protein>
<comment type="caution">
    <text evidence="4">The sequence shown here is derived from an EMBL/GenBank/DDBJ whole genome shotgun (WGS) entry which is preliminary data.</text>
</comment>
<dbReference type="EMBL" id="JAGPNK010000008">
    <property type="protein sequence ID" value="KAH7317133.1"/>
    <property type="molecule type" value="Genomic_DNA"/>
</dbReference>